<dbReference type="ESTHER" id="9actn-a0a1h1u537">
    <property type="family name" value="Abhydrolase_7"/>
</dbReference>
<proteinExistence type="inferred from homology"/>
<evidence type="ECO:0000313" key="3">
    <source>
        <dbReference type="Proteomes" id="UP000198983"/>
    </source>
</evidence>
<keyword evidence="3" id="KW-1185">Reference proteome</keyword>
<dbReference type="Gene3D" id="3.40.50.1820">
    <property type="entry name" value="alpha/beta hydrolase"/>
    <property type="match status" value="1"/>
</dbReference>
<dbReference type="PANTHER" id="PTHR22946">
    <property type="entry name" value="DIENELACTONE HYDROLASE DOMAIN-CONTAINING PROTEIN-RELATED"/>
    <property type="match status" value="1"/>
</dbReference>
<keyword evidence="2" id="KW-0378">Hydrolase</keyword>
<dbReference type="Proteomes" id="UP000198983">
    <property type="component" value="Chromosome I"/>
</dbReference>
<dbReference type="STRING" id="117157.SAMN04489717_3477"/>
<dbReference type="AlphaFoldDB" id="A0A1H1U537"/>
<gene>
    <name evidence="2" type="ORF">SAMN04489717_3477</name>
</gene>
<dbReference type="EMBL" id="LT629732">
    <property type="protein sequence ID" value="SDS67622.1"/>
    <property type="molecule type" value="Genomic_DNA"/>
</dbReference>
<sequence length="347" mass="38267">MSDTSTGWRLSIRDALQRTNDVTKPGIIPVEDVSAADLGDWQAALREKLWDLLGGPGARVEPCIRVVMEAEEDVYTRSLLHYETEPGVVTSAWLLAPKSSANERLPGFLALHGHGRGKDDVLGMVVDGDPNSYEHVRRLNYDYAVHLVRRGYVVLAPDARGFGERASGGCHVPGLVSLYQGRSIAGQRLWDDMRSLDLLATLPMVDPRRLGCGGLSEGGKRSLFLAALDERVQVAVVSGYFTSLRTEIARWDRLAGWDICNVVPGLLRWADLPDVAALIAPRHLTIEIGRADPLYTLEGVVTGYARMASAWHALQVADRIDLDIFDGAHQWSGRRSYQHVDSVLRPE</sequence>
<comment type="similarity">
    <text evidence="1">Belongs to the AB hydrolase superfamily.</text>
</comment>
<dbReference type="InterPro" id="IPR050261">
    <property type="entry name" value="FrsA_esterase"/>
</dbReference>
<reference evidence="2 3" key="1">
    <citation type="submission" date="2016-10" db="EMBL/GenBank/DDBJ databases">
        <authorList>
            <person name="de Groot N.N."/>
        </authorList>
    </citation>
    <scope>NUCLEOTIDE SEQUENCE [LARGE SCALE GENOMIC DNA]</scope>
    <source>
        <strain evidence="2 3">DSM 22024</strain>
    </source>
</reference>
<evidence type="ECO:0000313" key="2">
    <source>
        <dbReference type="EMBL" id="SDS67622.1"/>
    </source>
</evidence>
<dbReference type="OrthoDB" id="3668964at2"/>
<evidence type="ECO:0000256" key="1">
    <source>
        <dbReference type="ARBA" id="ARBA00008645"/>
    </source>
</evidence>
<organism evidence="2 3">
    <name type="scientific">Actinopolymorpha singaporensis</name>
    <dbReference type="NCBI Taxonomy" id="117157"/>
    <lineage>
        <taxon>Bacteria</taxon>
        <taxon>Bacillati</taxon>
        <taxon>Actinomycetota</taxon>
        <taxon>Actinomycetes</taxon>
        <taxon>Propionibacteriales</taxon>
        <taxon>Actinopolymorphaceae</taxon>
        <taxon>Actinopolymorpha</taxon>
    </lineage>
</organism>
<dbReference type="RefSeq" id="WP_092654688.1">
    <property type="nucleotide sequence ID" value="NZ_LT629732.1"/>
</dbReference>
<dbReference type="PANTHER" id="PTHR22946:SF8">
    <property type="entry name" value="ACETYL XYLAN ESTERASE DOMAIN-CONTAINING PROTEIN"/>
    <property type="match status" value="1"/>
</dbReference>
<dbReference type="InterPro" id="IPR029058">
    <property type="entry name" value="AB_hydrolase_fold"/>
</dbReference>
<dbReference type="SUPFAM" id="SSF53474">
    <property type="entry name" value="alpha/beta-Hydrolases"/>
    <property type="match status" value="1"/>
</dbReference>
<accession>A0A1H1U537</accession>
<dbReference type="InterPro" id="IPR025890">
    <property type="entry name" value="Abhydrolase_bac"/>
</dbReference>
<dbReference type="Pfam" id="PF12715">
    <property type="entry name" value="Abhydrolase_7"/>
    <property type="match status" value="1"/>
</dbReference>
<dbReference type="GO" id="GO:0016787">
    <property type="term" value="F:hydrolase activity"/>
    <property type="evidence" value="ECO:0007669"/>
    <property type="project" value="UniProtKB-KW"/>
</dbReference>
<protein>
    <submittedName>
        <fullName evidence="2">Abhydrolase family protein</fullName>
    </submittedName>
</protein>
<name>A0A1H1U537_9ACTN</name>